<comment type="caution">
    <text evidence="3">The sequence shown here is derived from an EMBL/GenBank/DDBJ whole genome shotgun (WGS) entry which is preliminary data.</text>
</comment>
<evidence type="ECO:0000256" key="2">
    <source>
        <dbReference type="SAM" id="Phobius"/>
    </source>
</evidence>
<feature type="non-terminal residue" evidence="3">
    <location>
        <position position="1"/>
    </location>
</feature>
<feature type="compositionally biased region" description="Acidic residues" evidence="1">
    <location>
        <begin position="454"/>
        <end position="470"/>
    </location>
</feature>
<dbReference type="PANTHER" id="PTHR33870">
    <property type="entry name" value="CARDIOMYOPATHY-ASSOCIATED PROTEIN"/>
    <property type="match status" value="1"/>
</dbReference>
<dbReference type="PANTHER" id="PTHR33870:SF4">
    <property type="entry name" value="CARDIOMYOPATHY-ASSOCIATED PROTEIN"/>
    <property type="match status" value="1"/>
</dbReference>
<organism evidence="3 4">
    <name type="scientific">Ambrosia artemisiifolia</name>
    <name type="common">Common ragweed</name>
    <dbReference type="NCBI Taxonomy" id="4212"/>
    <lineage>
        <taxon>Eukaryota</taxon>
        <taxon>Viridiplantae</taxon>
        <taxon>Streptophyta</taxon>
        <taxon>Embryophyta</taxon>
        <taxon>Tracheophyta</taxon>
        <taxon>Spermatophyta</taxon>
        <taxon>Magnoliopsida</taxon>
        <taxon>eudicotyledons</taxon>
        <taxon>Gunneridae</taxon>
        <taxon>Pentapetalae</taxon>
        <taxon>asterids</taxon>
        <taxon>campanulids</taxon>
        <taxon>Asterales</taxon>
        <taxon>Asteraceae</taxon>
        <taxon>Asteroideae</taxon>
        <taxon>Heliantheae alliance</taxon>
        <taxon>Heliantheae</taxon>
        <taxon>Ambrosia</taxon>
    </lineage>
</organism>
<proteinExistence type="predicted"/>
<feature type="transmembrane region" description="Helical" evidence="2">
    <location>
        <begin position="21"/>
        <end position="41"/>
    </location>
</feature>
<name>A0AAD5GCY3_AMBAR</name>
<protein>
    <submittedName>
        <fullName evidence="3">Uncharacterized protein</fullName>
    </submittedName>
</protein>
<keyword evidence="2" id="KW-0812">Transmembrane</keyword>
<accession>A0AAD5GCY3</accession>
<feature type="region of interest" description="Disordered" evidence="1">
    <location>
        <begin position="440"/>
        <end position="526"/>
    </location>
</feature>
<gene>
    <name evidence="3" type="ORF">M8C21_032330</name>
</gene>
<evidence type="ECO:0000256" key="1">
    <source>
        <dbReference type="SAM" id="MobiDB-lite"/>
    </source>
</evidence>
<reference evidence="3" key="1">
    <citation type="submission" date="2022-06" db="EMBL/GenBank/DDBJ databases">
        <title>Uncovering the hologenomic basis of an extraordinary plant invasion.</title>
        <authorList>
            <person name="Bieker V.C."/>
            <person name="Martin M.D."/>
            <person name="Gilbert T."/>
            <person name="Hodgins K."/>
            <person name="Battlay P."/>
            <person name="Petersen B."/>
            <person name="Wilson J."/>
        </authorList>
    </citation>
    <scope>NUCLEOTIDE SEQUENCE</scope>
    <source>
        <strain evidence="3">AA19_3_7</strain>
        <tissue evidence="3">Leaf</tissue>
    </source>
</reference>
<feature type="compositionally biased region" description="Acidic residues" evidence="1">
    <location>
        <begin position="483"/>
        <end position="515"/>
    </location>
</feature>
<evidence type="ECO:0000313" key="4">
    <source>
        <dbReference type="Proteomes" id="UP001206925"/>
    </source>
</evidence>
<feature type="region of interest" description="Disordered" evidence="1">
    <location>
        <begin position="148"/>
        <end position="168"/>
    </location>
</feature>
<dbReference type="Proteomes" id="UP001206925">
    <property type="component" value="Unassembled WGS sequence"/>
</dbReference>
<dbReference type="EMBL" id="JAMZMK010009168">
    <property type="protein sequence ID" value="KAI7736899.1"/>
    <property type="molecule type" value="Genomic_DNA"/>
</dbReference>
<sequence>MGIEMVRNHISNSVRICYRSASRHPLLVFMVFVLIWTYIWFPLLFTLLLHASPVIASTFLLLGTLLFYGHANAPAIQKEGTSSHHHDIHNLVFGGMGNNEFDEETYVVHNMNINDGHKFGISIDSRVSRKQEGNSELGSRRPVLVNRGGQFQPFETGNPQLKSRDGSRSDLFDPLHSVLGHIDDDDNKGWDSGSDASLADNIPMLDEHLPLLESGGIINETDYDVDDQYDHEDIVVKDDYDDDDETLIRWTEDNQRNLMNMGTLELERNQRLESLVARQKVIKNMRMLAEKNMANISPDIRFMDAHISTAGNNPFDLPNHSHENIIGSAPSNMQPRRHSLQLPYDPHGGKPDQLGPTFQFNSVALPTNLPLGRRQRSSDVGTAGHSSQYLYSAPVRIGSDTESIILTHASDINEHIIPRRRRLSLDGDTVKLNQAAGFEDKTSNKSSSSSFCDLTDDINDGDDNSEEEEFGSVNSPTTPDLKDEQDMDDSGDSYTDTDSDSENDGDSDSDSDEAGFTERLISWFTE</sequence>
<keyword evidence="4" id="KW-1185">Reference proteome</keyword>
<evidence type="ECO:0000313" key="3">
    <source>
        <dbReference type="EMBL" id="KAI7736899.1"/>
    </source>
</evidence>
<dbReference type="AlphaFoldDB" id="A0AAD5GCY3"/>
<keyword evidence="2" id="KW-1133">Transmembrane helix</keyword>
<keyword evidence="2" id="KW-0472">Membrane</keyword>